<dbReference type="CDD" id="cd07377">
    <property type="entry name" value="WHTH_GntR"/>
    <property type="match status" value="1"/>
</dbReference>
<evidence type="ECO:0000256" key="2">
    <source>
        <dbReference type="ARBA" id="ARBA00023125"/>
    </source>
</evidence>
<accession>A0ABS6Z117</accession>
<sequence>MPQTARQIADDLRARIDSGEFGPGARLPGEPALVKQYGVAKMTAASALKLLVTEGVAYSRPGSGTYVRDFKPIRRVATQRLSRAQWSSGRSVWSADVSDRPMEVTAIEVHEMAAPRWVARALDLEDGQATLVRSRRYVVDGSPVQQATSYFAADLVRGTPIAQPDPGPGGVYARLADLGAPPVAFTEELRARMPSPEEAEALALLPATPVIEIYRTAMTAEGRPVEINHMLMDAGSYVMQYDFKS</sequence>
<dbReference type="PANTHER" id="PTHR44846">
    <property type="entry name" value="MANNOSYL-D-GLYCERATE TRANSPORT/METABOLISM SYSTEM REPRESSOR MNGR-RELATED"/>
    <property type="match status" value="1"/>
</dbReference>
<dbReference type="Pfam" id="PF00392">
    <property type="entry name" value="GntR"/>
    <property type="match status" value="1"/>
</dbReference>
<dbReference type="InterPro" id="IPR036390">
    <property type="entry name" value="WH_DNA-bd_sf"/>
</dbReference>
<dbReference type="Proteomes" id="UP000812013">
    <property type="component" value="Unassembled WGS sequence"/>
</dbReference>
<feature type="domain" description="HTH gntR-type" evidence="4">
    <location>
        <begin position="2"/>
        <end position="70"/>
    </location>
</feature>
<dbReference type="InterPro" id="IPR050679">
    <property type="entry name" value="Bact_HTH_transcr_reg"/>
</dbReference>
<reference evidence="5 6" key="1">
    <citation type="submission" date="2019-12" db="EMBL/GenBank/DDBJ databases">
        <title>Genome sequence of Streptomyces bambusae.</title>
        <authorList>
            <person name="Bansal K."/>
            <person name="Choksket S."/>
            <person name="Korpole S."/>
            <person name="Patil P.B."/>
        </authorList>
    </citation>
    <scope>NUCLEOTIDE SEQUENCE [LARGE SCALE GENOMIC DNA]</scope>
    <source>
        <strain evidence="5 6">SK60</strain>
    </source>
</reference>
<evidence type="ECO:0000313" key="5">
    <source>
        <dbReference type="EMBL" id="MBW5481437.1"/>
    </source>
</evidence>
<dbReference type="InterPro" id="IPR011663">
    <property type="entry name" value="UTRA"/>
</dbReference>
<comment type="caution">
    <text evidence="5">The sequence shown here is derived from an EMBL/GenBank/DDBJ whole genome shotgun (WGS) entry which is preliminary data.</text>
</comment>
<evidence type="ECO:0000313" key="6">
    <source>
        <dbReference type="Proteomes" id="UP000812013"/>
    </source>
</evidence>
<proteinExistence type="predicted"/>
<evidence type="ECO:0000259" key="4">
    <source>
        <dbReference type="PROSITE" id="PS50949"/>
    </source>
</evidence>
<keyword evidence="2" id="KW-0238">DNA-binding</keyword>
<dbReference type="Gene3D" id="3.40.1410.10">
    <property type="entry name" value="Chorismate lyase-like"/>
    <property type="match status" value="1"/>
</dbReference>
<keyword evidence="1" id="KW-0805">Transcription regulation</keyword>
<keyword evidence="3" id="KW-0804">Transcription</keyword>
<dbReference type="SMART" id="SM00866">
    <property type="entry name" value="UTRA"/>
    <property type="match status" value="1"/>
</dbReference>
<dbReference type="InterPro" id="IPR036388">
    <property type="entry name" value="WH-like_DNA-bd_sf"/>
</dbReference>
<dbReference type="InterPro" id="IPR028978">
    <property type="entry name" value="Chorismate_lyase_/UTRA_dom_sf"/>
</dbReference>
<dbReference type="SMART" id="SM00345">
    <property type="entry name" value="HTH_GNTR"/>
    <property type="match status" value="1"/>
</dbReference>
<organism evidence="5 6">
    <name type="scientific">Streptomyces bambusae</name>
    <dbReference type="NCBI Taxonomy" id="1550616"/>
    <lineage>
        <taxon>Bacteria</taxon>
        <taxon>Bacillati</taxon>
        <taxon>Actinomycetota</taxon>
        <taxon>Actinomycetes</taxon>
        <taxon>Kitasatosporales</taxon>
        <taxon>Streptomycetaceae</taxon>
        <taxon>Streptomyces</taxon>
    </lineage>
</organism>
<dbReference type="PANTHER" id="PTHR44846:SF17">
    <property type="entry name" value="GNTR-FAMILY TRANSCRIPTIONAL REGULATOR"/>
    <property type="match status" value="1"/>
</dbReference>
<dbReference type="EMBL" id="WTFF01000022">
    <property type="protein sequence ID" value="MBW5481437.1"/>
    <property type="molecule type" value="Genomic_DNA"/>
</dbReference>
<gene>
    <name evidence="5" type="ORF">GPJ59_05945</name>
</gene>
<keyword evidence="6" id="KW-1185">Reference proteome</keyword>
<dbReference type="SUPFAM" id="SSF46785">
    <property type="entry name" value="Winged helix' DNA-binding domain"/>
    <property type="match status" value="1"/>
</dbReference>
<protein>
    <submittedName>
        <fullName evidence="5">UTRA domain-containing protein</fullName>
    </submittedName>
</protein>
<dbReference type="Gene3D" id="1.10.10.10">
    <property type="entry name" value="Winged helix-like DNA-binding domain superfamily/Winged helix DNA-binding domain"/>
    <property type="match status" value="1"/>
</dbReference>
<dbReference type="Pfam" id="PF07702">
    <property type="entry name" value="UTRA"/>
    <property type="match status" value="1"/>
</dbReference>
<dbReference type="RefSeq" id="WP_219665331.1">
    <property type="nucleotide sequence ID" value="NZ_WTFF01000022.1"/>
</dbReference>
<evidence type="ECO:0000256" key="3">
    <source>
        <dbReference type="ARBA" id="ARBA00023163"/>
    </source>
</evidence>
<name>A0ABS6Z117_9ACTN</name>
<dbReference type="PROSITE" id="PS50949">
    <property type="entry name" value="HTH_GNTR"/>
    <property type="match status" value="1"/>
</dbReference>
<dbReference type="SUPFAM" id="SSF64288">
    <property type="entry name" value="Chorismate lyase-like"/>
    <property type="match status" value="1"/>
</dbReference>
<dbReference type="InterPro" id="IPR000524">
    <property type="entry name" value="Tscrpt_reg_HTH_GntR"/>
</dbReference>
<evidence type="ECO:0000256" key="1">
    <source>
        <dbReference type="ARBA" id="ARBA00023015"/>
    </source>
</evidence>